<dbReference type="InterPro" id="IPR036271">
    <property type="entry name" value="Tet_transcr_reg_TetR-rel_C_sf"/>
</dbReference>
<dbReference type="Proteomes" id="UP001303408">
    <property type="component" value="Chromosome"/>
</dbReference>
<evidence type="ECO:0000256" key="2">
    <source>
        <dbReference type="PROSITE-ProRule" id="PRU00335"/>
    </source>
</evidence>
<dbReference type="PROSITE" id="PS50977">
    <property type="entry name" value="HTH_TETR_2"/>
    <property type="match status" value="1"/>
</dbReference>
<evidence type="ECO:0000256" key="1">
    <source>
        <dbReference type="ARBA" id="ARBA00023125"/>
    </source>
</evidence>
<protein>
    <submittedName>
        <fullName evidence="4">TetR/AcrR family transcriptional regulator</fullName>
    </submittedName>
</protein>
<reference evidence="4" key="1">
    <citation type="submission" date="2023-09" db="EMBL/GenBank/DDBJ databases">
        <title>Demequina sp. a novel bacteria isolated from Capsicum annuum.</title>
        <authorList>
            <person name="Humaira Z."/>
            <person name="Lee J."/>
            <person name="Cho D."/>
        </authorList>
    </citation>
    <scope>NUCLEOTIDE SEQUENCE</scope>
    <source>
        <strain evidence="4">PMTSA13</strain>
    </source>
</reference>
<sequence>MATSEASRRGAAVRERILGAATTLFREQGIRAVSADRILADAGVAKVTFYRHFPTKDDLVVAYLEEELESARAVVASAEGLPREWRTQAFVKAMGEQMCLPGFRGCPFINAAAEYPDASHPVRAVVTRFRAWLIGEIAVQLAGLGVEDSGARAAEIMMVRDGAMVAGYLTGDPDGVTAALQRAVGAIVARAV</sequence>
<dbReference type="EMBL" id="CP134880">
    <property type="protein sequence ID" value="WNM28620.1"/>
    <property type="molecule type" value="Genomic_DNA"/>
</dbReference>
<dbReference type="RefSeq" id="WP_313545107.1">
    <property type="nucleotide sequence ID" value="NZ_CP134880.1"/>
</dbReference>
<dbReference type="SUPFAM" id="SSF48498">
    <property type="entry name" value="Tetracyclin repressor-like, C-terminal domain"/>
    <property type="match status" value="1"/>
</dbReference>
<dbReference type="InterPro" id="IPR009057">
    <property type="entry name" value="Homeodomain-like_sf"/>
</dbReference>
<dbReference type="Pfam" id="PF00440">
    <property type="entry name" value="TetR_N"/>
    <property type="match status" value="1"/>
</dbReference>
<evidence type="ECO:0000313" key="4">
    <source>
        <dbReference type="EMBL" id="WNM28620.1"/>
    </source>
</evidence>
<feature type="DNA-binding region" description="H-T-H motif" evidence="2">
    <location>
        <begin position="34"/>
        <end position="53"/>
    </location>
</feature>
<organism evidence="4">
    <name type="scientific">Demequina capsici</name>
    <dbReference type="NCBI Taxonomy" id="3075620"/>
    <lineage>
        <taxon>Bacteria</taxon>
        <taxon>Bacillati</taxon>
        <taxon>Actinomycetota</taxon>
        <taxon>Actinomycetes</taxon>
        <taxon>Micrococcales</taxon>
        <taxon>Demequinaceae</taxon>
        <taxon>Demequina</taxon>
    </lineage>
</organism>
<dbReference type="PRINTS" id="PR00455">
    <property type="entry name" value="HTHTETR"/>
</dbReference>
<dbReference type="PANTHER" id="PTHR30055:SF200">
    <property type="entry name" value="HTH-TYPE TRANSCRIPTIONAL REPRESSOR BDCR"/>
    <property type="match status" value="1"/>
</dbReference>
<feature type="domain" description="HTH tetR-type" evidence="3">
    <location>
        <begin position="11"/>
        <end position="71"/>
    </location>
</feature>
<dbReference type="PANTHER" id="PTHR30055">
    <property type="entry name" value="HTH-TYPE TRANSCRIPTIONAL REGULATOR RUTR"/>
    <property type="match status" value="1"/>
</dbReference>
<dbReference type="InterPro" id="IPR001647">
    <property type="entry name" value="HTH_TetR"/>
</dbReference>
<dbReference type="GO" id="GO:0003700">
    <property type="term" value="F:DNA-binding transcription factor activity"/>
    <property type="evidence" value="ECO:0007669"/>
    <property type="project" value="TreeGrafter"/>
</dbReference>
<accession>A0AA96JBN3</accession>
<dbReference type="Gene3D" id="1.10.357.10">
    <property type="entry name" value="Tetracycline Repressor, domain 2"/>
    <property type="match status" value="1"/>
</dbReference>
<evidence type="ECO:0000259" key="3">
    <source>
        <dbReference type="PROSITE" id="PS50977"/>
    </source>
</evidence>
<name>A0AA96JBN3_9MICO</name>
<dbReference type="SUPFAM" id="SSF46689">
    <property type="entry name" value="Homeodomain-like"/>
    <property type="match status" value="1"/>
</dbReference>
<keyword evidence="1 2" id="KW-0238">DNA-binding</keyword>
<dbReference type="KEGG" id="dcp:RN607_06320"/>
<dbReference type="InterPro" id="IPR050109">
    <property type="entry name" value="HTH-type_TetR-like_transc_reg"/>
</dbReference>
<gene>
    <name evidence="4" type="ORF">RN607_06320</name>
</gene>
<dbReference type="AlphaFoldDB" id="A0AA96JBN3"/>
<dbReference type="GO" id="GO:0000976">
    <property type="term" value="F:transcription cis-regulatory region binding"/>
    <property type="evidence" value="ECO:0007669"/>
    <property type="project" value="TreeGrafter"/>
</dbReference>
<proteinExistence type="predicted"/>